<dbReference type="RefSeq" id="WP_084354178.1">
    <property type="nucleotide sequence ID" value="NZ_FWYD01000020.1"/>
</dbReference>
<organism evidence="3 4">
    <name type="scientific">Primorskyibacter flagellatus</name>
    <dbReference type="NCBI Taxonomy" id="1387277"/>
    <lineage>
        <taxon>Bacteria</taxon>
        <taxon>Pseudomonadati</taxon>
        <taxon>Pseudomonadota</taxon>
        <taxon>Alphaproteobacteria</taxon>
        <taxon>Rhodobacterales</taxon>
        <taxon>Roseobacteraceae</taxon>
        <taxon>Primorskyibacter</taxon>
    </lineage>
</organism>
<dbReference type="Pfam" id="PF01548">
    <property type="entry name" value="DEDD_Tnp_IS110"/>
    <property type="match status" value="1"/>
</dbReference>
<dbReference type="InterPro" id="IPR047650">
    <property type="entry name" value="Transpos_IS110"/>
</dbReference>
<dbReference type="OrthoDB" id="8261795at2"/>
<gene>
    <name evidence="3" type="ORF">SAMN06295998_12047</name>
</gene>
<dbReference type="Proteomes" id="UP000192330">
    <property type="component" value="Unassembled WGS sequence"/>
</dbReference>
<reference evidence="3 4" key="1">
    <citation type="submission" date="2017-04" db="EMBL/GenBank/DDBJ databases">
        <authorList>
            <person name="Afonso C.L."/>
            <person name="Miller P.J."/>
            <person name="Scott M.A."/>
            <person name="Spackman E."/>
            <person name="Goraichik I."/>
            <person name="Dimitrov K.M."/>
            <person name="Suarez D.L."/>
            <person name="Swayne D.E."/>
        </authorList>
    </citation>
    <scope>NUCLEOTIDE SEQUENCE [LARGE SCALE GENOMIC DNA]</scope>
    <source>
        <strain evidence="3 4">CGMCC 1.12644</strain>
    </source>
</reference>
<dbReference type="GO" id="GO:0003677">
    <property type="term" value="F:DNA binding"/>
    <property type="evidence" value="ECO:0007669"/>
    <property type="project" value="InterPro"/>
</dbReference>
<sequence length="319" mass="34770">METITQAAIIGIDVSRDWLDIHCLPEGKRARFPNKVEGHDQVAQLALKLGALVCFEATGGQEWRLWSALDAKGVATRQLPPAQIKAFAASRGTRAKTDRIDAELIAQFMVFRSDAGRSLPHEKIRLLRALASKRGQLVETRKRLLPQIKAHEKLGSADMFDTMDAKLTELLDHQIAELETRIEQTMASDKELAARVGILRSVPGIGPVASTMLIAEMPELGQLSGQQAAALVGLAPIAHDSGAMRGKRAIAGGRRLLRHAMFQAALVASHHNPVLKTFADRLRAAGKPHKVVITAVARKLVTIVNALCKTQQTWTVKPL</sequence>
<evidence type="ECO:0000313" key="3">
    <source>
        <dbReference type="EMBL" id="SMD03310.1"/>
    </source>
</evidence>
<keyword evidence="4" id="KW-1185">Reference proteome</keyword>
<dbReference type="PANTHER" id="PTHR33055">
    <property type="entry name" value="TRANSPOSASE FOR INSERTION SEQUENCE ELEMENT IS1111A"/>
    <property type="match status" value="1"/>
</dbReference>
<dbReference type="GO" id="GO:0006313">
    <property type="term" value="P:DNA transposition"/>
    <property type="evidence" value="ECO:0007669"/>
    <property type="project" value="InterPro"/>
</dbReference>
<dbReference type="PANTHER" id="PTHR33055:SF13">
    <property type="entry name" value="TRANSPOSASE"/>
    <property type="match status" value="1"/>
</dbReference>
<dbReference type="Pfam" id="PF02371">
    <property type="entry name" value="Transposase_20"/>
    <property type="match status" value="1"/>
</dbReference>
<dbReference type="InterPro" id="IPR003346">
    <property type="entry name" value="Transposase_20"/>
</dbReference>
<dbReference type="NCBIfam" id="NF033542">
    <property type="entry name" value="transpos_IS110"/>
    <property type="match status" value="1"/>
</dbReference>
<feature type="domain" description="Transposase IS110-like N-terminal" evidence="1">
    <location>
        <begin position="10"/>
        <end position="151"/>
    </location>
</feature>
<dbReference type="GO" id="GO:0004803">
    <property type="term" value="F:transposase activity"/>
    <property type="evidence" value="ECO:0007669"/>
    <property type="project" value="InterPro"/>
</dbReference>
<dbReference type="STRING" id="1387277.SAMN06295998_12047"/>
<dbReference type="InterPro" id="IPR002525">
    <property type="entry name" value="Transp_IS110-like_N"/>
</dbReference>
<protein>
    <submittedName>
        <fullName evidence="3">Transposase</fullName>
    </submittedName>
</protein>
<accession>A0A1W2E0N0</accession>
<name>A0A1W2E0N0_9RHOB</name>
<feature type="domain" description="Transposase IS116/IS110/IS902 C-terminal" evidence="2">
    <location>
        <begin position="198"/>
        <end position="278"/>
    </location>
</feature>
<dbReference type="EMBL" id="FWYD01000020">
    <property type="protein sequence ID" value="SMD03310.1"/>
    <property type="molecule type" value="Genomic_DNA"/>
</dbReference>
<proteinExistence type="predicted"/>
<evidence type="ECO:0000313" key="4">
    <source>
        <dbReference type="Proteomes" id="UP000192330"/>
    </source>
</evidence>
<evidence type="ECO:0000259" key="1">
    <source>
        <dbReference type="Pfam" id="PF01548"/>
    </source>
</evidence>
<dbReference type="AlphaFoldDB" id="A0A1W2E0N0"/>
<evidence type="ECO:0000259" key="2">
    <source>
        <dbReference type="Pfam" id="PF02371"/>
    </source>
</evidence>